<evidence type="ECO:0000313" key="4">
    <source>
        <dbReference type="EMBL" id="MCY0387240.1"/>
    </source>
</evidence>
<sequence length="928" mass="99272">MRSVSCIAVWGLLLLESVAPLRATAAQAPADRVPPGFENLAAIGESARIEVRVGGRRLGLFDARVTAKDIVFSNPAGILAALPLKKGIDEKDRTLLLRRLENPMARHSDLVCGLQGQDVAGCDYIDTKSIDIIYDESEEQADIFISKSWLASDGPAHPERFSVSPDTSRAFIQRNSVVIAGSSGYRSASLNAHAVLGATDSSFIASDYTFSYNGSEWGQQTSADVSNLYYRYDIGRRLYLQAGRMDARDLSTQFGGTFAFSMLPLPRMDGIRIGTTQAYVNPDSESKRTPVTILLSQNARVDAYRGAQLLSSSYFRSGIHQIDTQAFPPGTYLLTLRVVENGREVRTETQPFSRVDGGLGTPGAFQWFVQAGKSGSDGYSRATPGQVMSGGIKLSLSSDTSVTFGVAGQAGAIYSEGRLDWQRQFAAGTADISAAIFAGNDGSHGNAESLDWSGPYSALLAWTNTGSSDCSASRASSCESDVTASVSHALYGWDVRVGLTHASSEWLYGDLMPGSSAVVDPEDGRYRPQYFPATALRHAWVHRRSRSSTVQLSVSHVFEWRNLDIDTDASLYFRRVNRHDDRGAYLSLQLHHAAPSGSADGAMNFDGALTYSLESTPQGVQNQMGMSGTIRPQGALRASAGTSMSVDQRGDIDAAVTGRAEGRDGSIDVGLSDHYDARTGAALPAFSGTYSGTVALSPAGVLIGDDSGDANPMAAVIVSMKGDHAASSQTVARVRGDGVASQNMRIGESAFLPQSAYRPVDVDIEDPDARQGAGVASVKEGLGKRTWFMVPGHVGRQFATAQFTYTYVGRLTAGDKSDLANGIILAGDFVEINDDGTFAADFHHRLKALDVLLGNALFECMMPSTPSRQSLFNAHTVHCTPILSSALPRDVRNDAQVIKMLAKHHVPVSKNLAAASKETATRVSRDDG</sequence>
<feature type="domain" description="TcfC Usher-like barrel" evidence="3">
    <location>
        <begin position="362"/>
        <end position="784"/>
    </location>
</feature>
<feature type="chain" id="PRO_5046154204" evidence="1">
    <location>
        <begin position="26"/>
        <end position="928"/>
    </location>
</feature>
<gene>
    <name evidence="4" type="ORF">OVY01_08335</name>
</gene>
<comment type="caution">
    <text evidence="4">The sequence shown here is derived from an EMBL/GenBank/DDBJ whole genome shotgun (WGS) entry which is preliminary data.</text>
</comment>
<name>A0ABT3ZLT5_9BURK</name>
<dbReference type="Pfam" id="PF17271">
    <property type="entry name" value="Usher_TcfC"/>
    <property type="match status" value="1"/>
</dbReference>
<organism evidence="4 5">
    <name type="scientific">Robbsia betulipollinis</name>
    <dbReference type="NCBI Taxonomy" id="2981849"/>
    <lineage>
        <taxon>Bacteria</taxon>
        <taxon>Pseudomonadati</taxon>
        <taxon>Pseudomonadota</taxon>
        <taxon>Betaproteobacteria</taxon>
        <taxon>Burkholderiales</taxon>
        <taxon>Burkholderiaceae</taxon>
        <taxon>Robbsia</taxon>
    </lineage>
</organism>
<dbReference type="InterPro" id="IPR032636">
    <property type="entry name" value="Pilus_assem_E-set-like_dom"/>
</dbReference>
<keyword evidence="1" id="KW-0732">Signal</keyword>
<protein>
    <submittedName>
        <fullName evidence="4">TcfC E-set like domain-containing protein</fullName>
    </submittedName>
</protein>
<proteinExistence type="predicted"/>
<feature type="domain" description="Pilus assembly protein E-set like" evidence="2">
    <location>
        <begin position="288"/>
        <end position="353"/>
    </location>
</feature>
<dbReference type="Proteomes" id="UP001082899">
    <property type="component" value="Unassembled WGS sequence"/>
</dbReference>
<evidence type="ECO:0000259" key="3">
    <source>
        <dbReference type="Pfam" id="PF17271"/>
    </source>
</evidence>
<dbReference type="EMBL" id="JAPMXC010000001">
    <property type="protein sequence ID" value="MCY0387240.1"/>
    <property type="molecule type" value="Genomic_DNA"/>
</dbReference>
<dbReference type="Pfam" id="PF16967">
    <property type="entry name" value="TcfC"/>
    <property type="match status" value="1"/>
</dbReference>
<reference evidence="4" key="1">
    <citation type="submission" date="2022-11" db="EMBL/GenBank/DDBJ databases">
        <title>Robbsia betulipollinis sp. nov., isolated from pollen of birch (Betula pendula).</title>
        <authorList>
            <person name="Shi H."/>
            <person name="Ambika Manirajan B."/>
            <person name="Ratering S."/>
            <person name="Geissler-Plaum R."/>
            <person name="Schnell S."/>
        </authorList>
    </citation>
    <scope>NUCLEOTIDE SEQUENCE</scope>
    <source>
        <strain evidence="4">Bb-Pol-6</strain>
    </source>
</reference>
<accession>A0ABT3ZLT5</accession>
<evidence type="ECO:0000256" key="1">
    <source>
        <dbReference type="SAM" id="SignalP"/>
    </source>
</evidence>
<evidence type="ECO:0000313" key="5">
    <source>
        <dbReference type="Proteomes" id="UP001082899"/>
    </source>
</evidence>
<keyword evidence="5" id="KW-1185">Reference proteome</keyword>
<evidence type="ECO:0000259" key="2">
    <source>
        <dbReference type="Pfam" id="PF16967"/>
    </source>
</evidence>
<dbReference type="InterPro" id="IPR035224">
    <property type="entry name" value="Usher_TcfC"/>
</dbReference>
<feature type="signal peptide" evidence="1">
    <location>
        <begin position="1"/>
        <end position="25"/>
    </location>
</feature>
<dbReference type="RefSeq" id="WP_267846995.1">
    <property type="nucleotide sequence ID" value="NZ_JAPMXC010000001.1"/>
</dbReference>